<keyword evidence="3" id="KW-1185">Reference proteome</keyword>
<keyword evidence="1" id="KW-0732">Signal</keyword>
<reference evidence="2 3" key="1">
    <citation type="submission" date="2016-10" db="EMBL/GenBank/DDBJ databases">
        <title>The genome sequence of Colletotrichum fioriniae PJ7.</title>
        <authorList>
            <person name="Baroncelli R."/>
        </authorList>
    </citation>
    <scope>NUCLEOTIDE SEQUENCE [LARGE SCALE GENOMIC DNA]</scope>
    <source>
        <strain evidence="2">Col 31</strain>
    </source>
</reference>
<evidence type="ECO:0000256" key="1">
    <source>
        <dbReference type="SAM" id="SignalP"/>
    </source>
</evidence>
<evidence type="ECO:0000313" key="2">
    <source>
        <dbReference type="EMBL" id="KAK1460025.1"/>
    </source>
</evidence>
<accession>A0AAI9UK91</accession>
<dbReference type="EMBL" id="MLGG01000013">
    <property type="protein sequence ID" value="KAK1460025.1"/>
    <property type="molecule type" value="Genomic_DNA"/>
</dbReference>
<sequence>MPKQVLSFFLSLRAPCSSAVPNSLQIYINSLLTNMPWESTCNVAIDARIHFDTRARSRVVQSADILGTYNTVTLLMTRTKATTSAADSPGCG</sequence>
<protein>
    <recommendedName>
        <fullName evidence="4">Secreted protein</fullName>
    </recommendedName>
</protein>
<gene>
    <name evidence="2" type="ORF">CMEL01_03024</name>
</gene>
<dbReference type="Proteomes" id="UP001239795">
    <property type="component" value="Unassembled WGS sequence"/>
</dbReference>
<proteinExistence type="predicted"/>
<feature type="chain" id="PRO_5042478968" description="Secreted protein" evidence="1">
    <location>
        <begin position="20"/>
        <end position="92"/>
    </location>
</feature>
<evidence type="ECO:0000313" key="3">
    <source>
        <dbReference type="Proteomes" id="UP001239795"/>
    </source>
</evidence>
<evidence type="ECO:0008006" key="4">
    <source>
        <dbReference type="Google" id="ProtNLM"/>
    </source>
</evidence>
<comment type="caution">
    <text evidence="2">The sequence shown here is derived from an EMBL/GenBank/DDBJ whole genome shotgun (WGS) entry which is preliminary data.</text>
</comment>
<organism evidence="2 3">
    <name type="scientific">Colletotrichum melonis</name>
    <dbReference type="NCBI Taxonomy" id="1209925"/>
    <lineage>
        <taxon>Eukaryota</taxon>
        <taxon>Fungi</taxon>
        <taxon>Dikarya</taxon>
        <taxon>Ascomycota</taxon>
        <taxon>Pezizomycotina</taxon>
        <taxon>Sordariomycetes</taxon>
        <taxon>Hypocreomycetidae</taxon>
        <taxon>Glomerellales</taxon>
        <taxon>Glomerellaceae</taxon>
        <taxon>Colletotrichum</taxon>
        <taxon>Colletotrichum acutatum species complex</taxon>
    </lineage>
</organism>
<feature type="signal peptide" evidence="1">
    <location>
        <begin position="1"/>
        <end position="19"/>
    </location>
</feature>
<name>A0AAI9UK91_9PEZI</name>
<dbReference type="AlphaFoldDB" id="A0AAI9UK91"/>